<keyword evidence="1" id="KW-0472">Membrane</keyword>
<dbReference type="Pfam" id="PF13346">
    <property type="entry name" value="ABC2_membrane_5"/>
    <property type="match status" value="1"/>
</dbReference>
<dbReference type="Proteomes" id="UP000030437">
    <property type="component" value="Unassembled WGS sequence"/>
</dbReference>
<feature type="transmembrane region" description="Helical" evidence="1">
    <location>
        <begin position="115"/>
        <end position="138"/>
    </location>
</feature>
<dbReference type="STRING" id="1220589.CD32_06150"/>
<keyword evidence="1" id="KW-0812">Transmembrane</keyword>
<evidence type="ECO:0008006" key="4">
    <source>
        <dbReference type="Google" id="ProtNLM"/>
    </source>
</evidence>
<comment type="caution">
    <text evidence="2">The sequence shown here is derived from an EMBL/GenBank/DDBJ whole genome shotgun (WGS) entry which is preliminary data.</text>
</comment>
<sequence length="211" mass="23845">MTALIMKDLYAIKGQMKSAIYLLLFFMVLAFFFDMGPIVVMFAVLFGSLQVMTSFAFDEMSKWDKYGLTLPVSRRKIIASKYVLSLLLTIGSAVSLTPIILLFNLFFRSFSTDELFSMLCVISAAALLMLSVSIPIFLKFGTQKGRFFLFAVIFIPVFFTSFISENVARFSISLPSVQTLKLLAYGAPFFMLLPLMLSYLLSIKIYANKEF</sequence>
<feature type="transmembrane region" description="Helical" evidence="1">
    <location>
        <begin position="183"/>
        <end position="201"/>
    </location>
</feature>
<evidence type="ECO:0000313" key="3">
    <source>
        <dbReference type="Proteomes" id="UP000030437"/>
    </source>
</evidence>
<dbReference type="eggNOG" id="ENOG5032Y3S">
    <property type="taxonomic scope" value="Bacteria"/>
</dbReference>
<keyword evidence="1" id="KW-1133">Transmembrane helix</keyword>
<evidence type="ECO:0000256" key="1">
    <source>
        <dbReference type="SAM" id="Phobius"/>
    </source>
</evidence>
<dbReference type="EMBL" id="JPVP01000051">
    <property type="protein sequence ID" value="KGR86468.1"/>
    <property type="molecule type" value="Genomic_DNA"/>
</dbReference>
<reference evidence="2 3" key="1">
    <citation type="submission" date="2014-02" db="EMBL/GenBank/DDBJ databases">
        <title>Draft genome sequence of Lysinibacillus odysseyi NBRC 100172.</title>
        <authorList>
            <person name="Zhang F."/>
            <person name="Wang G."/>
            <person name="Zhang L."/>
        </authorList>
    </citation>
    <scope>NUCLEOTIDE SEQUENCE [LARGE SCALE GENOMIC DNA]</scope>
    <source>
        <strain evidence="2 3">NBRC 100172</strain>
    </source>
</reference>
<evidence type="ECO:0000313" key="2">
    <source>
        <dbReference type="EMBL" id="KGR86468.1"/>
    </source>
</evidence>
<protein>
    <recommendedName>
        <fullName evidence="4">ABC-2 transporter permease</fullName>
    </recommendedName>
</protein>
<keyword evidence="3" id="KW-1185">Reference proteome</keyword>
<accession>A0A0A3IU85</accession>
<organism evidence="2 3">
    <name type="scientific">Lysinibacillus odysseyi 34hs-1 = NBRC 100172</name>
    <dbReference type="NCBI Taxonomy" id="1220589"/>
    <lineage>
        <taxon>Bacteria</taxon>
        <taxon>Bacillati</taxon>
        <taxon>Bacillota</taxon>
        <taxon>Bacilli</taxon>
        <taxon>Bacillales</taxon>
        <taxon>Bacillaceae</taxon>
        <taxon>Lysinibacillus</taxon>
    </lineage>
</organism>
<feature type="transmembrane region" description="Helical" evidence="1">
    <location>
        <begin position="145"/>
        <end position="163"/>
    </location>
</feature>
<feature type="transmembrane region" description="Helical" evidence="1">
    <location>
        <begin position="82"/>
        <end position="103"/>
    </location>
</feature>
<proteinExistence type="predicted"/>
<dbReference type="InterPro" id="IPR025699">
    <property type="entry name" value="ABC2_memb-like"/>
</dbReference>
<dbReference type="RefSeq" id="WP_036152379.1">
    <property type="nucleotide sequence ID" value="NZ_AVCX01000014.1"/>
</dbReference>
<name>A0A0A3IU85_9BACI</name>
<gene>
    <name evidence="2" type="ORF">CD32_06150</name>
</gene>
<feature type="transmembrane region" description="Helical" evidence="1">
    <location>
        <begin position="20"/>
        <end position="46"/>
    </location>
</feature>
<dbReference type="AlphaFoldDB" id="A0A0A3IU85"/>
<dbReference type="OrthoDB" id="1655186at2"/>